<organism evidence="3">
    <name type="scientific">Nippostrongylus brasiliensis</name>
    <name type="common">Rat hookworm</name>
    <dbReference type="NCBI Taxonomy" id="27835"/>
    <lineage>
        <taxon>Eukaryota</taxon>
        <taxon>Metazoa</taxon>
        <taxon>Ecdysozoa</taxon>
        <taxon>Nematoda</taxon>
        <taxon>Chromadorea</taxon>
        <taxon>Rhabditida</taxon>
        <taxon>Rhabditina</taxon>
        <taxon>Rhabditomorpha</taxon>
        <taxon>Strongyloidea</taxon>
        <taxon>Heligmosomidae</taxon>
        <taxon>Nippostrongylus</taxon>
    </lineage>
</organism>
<evidence type="ECO:0000313" key="3">
    <source>
        <dbReference type="WBParaSite" id="NBR_0001637301-mRNA-1"/>
    </source>
</evidence>
<dbReference type="WBParaSite" id="NBR_0001637301-mRNA-1">
    <property type="protein sequence ID" value="NBR_0001637301-mRNA-1"/>
    <property type="gene ID" value="NBR_0001637301"/>
</dbReference>
<dbReference type="AlphaFoldDB" id="A0A0N4YHM7"/>
<name>A0A0N4YHM7_NIPBR</name>
<dbReference type="EMBL" id="UYSL01022165">
    <property type="protein sequence ID" value="VDL79969.1"/>
    <property type="molecule type" value="Genomic_DNA"/>
</dbReference>
<evidence type="ECO:0000313" key="1">
    <source>
        <dbReference type="EMBL" id="VDL79969.1"/>
    </source>
</evidence>
<evidence type="ECO:0000313" key="2">
    <source>
        <dbReference type="Proteomes" id="UP000271162"/>
    </source>
</evidence>
<dbReference type="Proteomes" id="UP000271162">
    <property type="component" value="Unassembled WGS sequence"/>
</dbReference>
<keyword evidence="2" id="KW-1185">Reference proteome</keyword>
<sequence length="89" mass="9967">MLQITTLKTQELKWFEKAEEIFPVVTWGGAPPIPECYRGCLEDIRAKYTNASIAVLPGNQQVLAEVTIGRQQLLCEEKNKGKCSNESRG</sequence>
<proteinExistence type="predicted"/>
<accession>A0A0N4YHM7</accession>
<reference evidence="1 2" key="2">
    <citation type="submission" date="2018-11" db="EMBL/GenBank/DDBJ databases">
        <authorList>
            <consortium name="Pathogen Informatics"/>
        </authorList>
    </citation>
    <scope>NUCLEOTIDE SEQUENCE [LARGE SCALE GENOMIC DNA]</scope>
</reference>
<protein>
    <submittedName>
        <fullName evidence="3">Acetyltransferase</fullName>
    </submittedName>
</protein>
<gene>
    <name evidence="1" type="ORF">NBR_LOCUS16374</name>
</gene>
<reference evidence="3" key="1">
    <citation type="submission" date="2017-02" db="UniProtKB">
        <authorList>
            <consortium name="WormBaseParasite"/>
        </authorList>
    </citation>
    <scope>IDENTIFICATION</scope>
</reference>